<sequence length="165" mass="18255">MEKELSNLFFKAKKAADVAAATDVSPIGAEVSRCMDALNQLICFPITKDLLLSTQVGKRLRSLKKHPKESIRSLALEIFQTWKDLFIKLINKEEKDSRSSARTNPMEKTTNKADDVHHMIMKISSVSSDNIGVCGCKIRERLGVALSRVATETEEESLKASSGGM</sequence>
<evidence type="ECO:0000256" key="3">
    <source>
        <dbReference type="PROSITE-ProRule" id="PRU00649"/>
    </source>
</evidence>
<dbReference type="SUPFAM" id="SSF47676">
    <property type="entry name" value="Conserved domain common to transcription factors TFIIS, elongin A, CRSP70"/>
    <property type="match status" value="1"/>
</dbReference>
<dbReference type="PANTHER" id="PTHR31995">
    <property type="entry name" value="TRANSCRIPTION FACTOR IIS FAMILY PROTEIN-RELATED"/>
    <property type="match status" value="1"/>
</dbReference>
<dbReference type="InterPro" id="IPR035441">
    <property type="entry name" value="TFIIS/LEDGF_dom_sf"/>
</dbReference>
<evidence type="ECO:0000256" key="2">
    <source>
        <dbReference type="ARBA" id="ARBA00023242"/>
    </source>
</evidence>
<dbReference type="InterPro" id="IPR017923">
    <property type="entry name" value="TFIIS_N"/>
</dbReference>
<dbReference type="AlphaFoldDB" id="A0AA87YWX5"/>
<dbReference type="Proteomes" id="UP001187192">
    <property type="component" value="Unassembled WGS sequence"/>
</dbReference>
<organism evidence="5 6">
    <name type="scientific">Ficus carica</name>
    <name type="common">Common fig</name>
    <dbReference type="NCBI Taxonomy" id="3494"/>
    <lineage>
        <taxon>Eukaryota</taxon>
        <taxon>Viridiplantae</taxon>
        <taxon>Streptophyta</taxon>
        <taxon>Embryophyta</taxon>
        <taxon>Tracheophyta</taxon>
        <taxon>Spermatophyta</taxon>
        <taxon>Magnoliopsida</taxon>
        <taxon>eudicotyledons</taxon>
        <taxon>Gunneridae</taxon>
        <taxon>Pentapetalae</taxon>
        <taxon>rosids</taxon>
        <taxon>fabids</taxon>
        <taxon>Rosales</taxon>
        <taxon>Moraceae</taxon>
        <taxon>Ficeae</taxon>
        <taxon>Ficus</taxon>
    </lineage>
</organism>
<dbReference type="EMBL" id="BTGU01002683">
    <property type="protein sequence ID" value="GMN20884.1"/>
    <property type="molecule type" value="Genomic_DNA"/>
</dbReference>
<evidence type="ECO:0000256" key="1">
    <source>
        <dbReference type="ARBA" id="ARBA00004123"/>
    </source>
</evidence>
<feature type="domain" description="TFIIS N-terminal" evidence="4">
    <location>
        <begin position="1"/>
        <end position="89"/>
    </location>
</feature>
<dbReference type="InterPro" id="IPR003617">
    <property type="entry name" value="TFIIS/CRSP70_N_sub"/>
</dbReference>
<dbReference type="PROSITE" id="PS51319">
    <property type="entry name" value="TFIIS_N"/>
    <property type="match status" value="1"/>
</dbReference>
<accession>A0AA87YWX5</accession>
<dbReference type="GO" id="GO:0005634">
    <property type="term" value="C:nucleus"/>
    <property type="evidence" value="ECO:0007669"/>
    <property type="project" value="UniProtKB-SubCell"/>
</dbReference>
<keyword evidence="2 3" id="KW-0539">Nucleus</keyword>
<dbReference type="Gene3D" id="1.20.930.10">
    <property type="entry name" value="Conserved domain common to transcription factors TFIIS, elongin A, CRSP70"/>
    <property type="match status" value="1"/>
</dbReference>
<reference evidence="5" key="1">
    <citation type="submission" date="2023-07" db="EMBL/GenBank/DDBJ databases">
        <title>draft genome sequence of fig (Ficus carica).</title>
        <authorList>
            <person name="Takahashi T."/>
            <person name="Nishimura K."/>
        </authorList>
    </citation>
    <scope>NUCLEOTIDE SEQUENCE</scope>
</reference>
<dbReference type="Pfam" id="PF08711">
    <property type="entry name" value="Med26"/>
    <property type="match status" value="1"/>
</dbReference>
<dbReference type="CDD" id="cd00183">
    <property type="entry name" value="TFIIS_I"/>
    <property type="match status" value="1"/>
</dbReference>
<comment type="caution">
    <text evidence="5">The sequence shown here is derived from an EMBL/GenBank/DDBJ whole genome shotgun (WGS) entry which is preliminary data.</text>
</comment>
<dbReference type="PANTHER" id="PTHR31995:SF8">
    <property type="entry name" value="TRANSCRIPTION FACTOR IIS FAMILY PROTEIN"/>
    <property type="match status" value="1"/>
</dbReference>
<evidence type="ECO:0000313" key="6">
    <source>
        <dbReference type="Proteomes" id="UP001187192"/>
    </source>
</evidence>
<name>A0AA87YWX5_FICCA</name>
<evidence type="ECO:0000259" key="4">
    <source>
        <dbReference type="PROSITE" id="PS51319"/>
    </source>
</evidence>
<dbReference type="SMART" id="SM00509">
    <property type="entry name" value="TFS2N"/>
    <property type="match status" value="1"/>
</dbReference>
<proteinExistence type="predicted"/>
<keyword evidence="6" id="KW-1185">Reference proteome</keyword>
<comment type="subcellular location">
    <subcellularLocation>
        <location evidence="1 3">Nucleus</location>
    </subcellularLocation>
</comment>
<evidence type="ECO:0000313" key="5">
    <source>
        <dbReference type="EMBL" id="GMN20884.1"/>
    </source>
</evidence>
<protein>
    <recommendedName>
        <fullName evidence="4">TFIIS N-terminal domain-containing protein</fullName>
    </recommendedName>
</protein>
<gene>
    <name evidence="5" type="ORF">TIFTF001_043196</name>
</gene>